<dbReference type="EMBL" id="CAMXCT010006496">
    <property type="protein sequence ID" value="CAI4014721.1"/>
    <property type="molecule type" value="Genomic_DNA"/>
</dbReference>
<dbReference type="InterPro" id="IPR016024">
    <property type="entry name" value="ARM-type_fold"/>
</dbReference>
<dbReference type="Pfam" id="PF13646">
    <property type="entry name" value="HEAT_2"/>
    <property type="match status" value="2"/>
</dbReference>
<dbReference type="SUPFAM" id="SSF48371">
    <property type="entry name" value="ARM repeat"/>
    <property type="match status" value="1"/>
</dbReference>
<evidence type="ECO:0000313" key="2">
    <source>
        <dbReference type="EMBL" id="CAI4014721.1"/>
    </source>
</evidence>
<reference evidence="3 4" key="2">
    <citation type="submission" date="2024-05" db="EMBL/GenBank/DDBJ databases">
        <authorList>
            <person name="Chen Y."/>
            <person name="Shah S."/>
            <person name="Dougan E. K."/>
            <person name="Thang M."/>
            <person name="Chan C."/>
        </authorList>
    </citation>
    <scope>NUCLEOTIDE SEQUENCE [LARGE SCALE GENOMIC DNA]</scope>
</reference>
<gene>
    <name evidence="2" type="ORF">C1SCF055_LOCUS39602</name>
</gene>
<protein>
    <submittedName>
        <fullName evidence="2">Uncharacterized protein</fullName>
    </submittedName>
</protein>
<dbReference type="Pfam" id="PF02985">
    <property type="entry name" value="HEAT"/>
    <property type="match status" value="1"/>
</dbReference>
<proteinExistence type="predicted"/>
<dbReference type="GO" id="GO:0016491">
    <property type="term" value="F:oxidoreductase activity"/>
    <property type="evidence" value="ECO:0007669"/>
    <property type="project" value="TreeGrafter"/>
</dbReference>
<comment type="caution">
    <text evidence="2">The sequence shown here is derived from an EMBL/GenBank/DDBJ whole genome shotgun (WGS) entry which is preliminary data.</text>
</comment>
<keyword evidence="4" id="KW-1185">Reference proteome</keyword>
<dbReference type="EMBL" id="CAMXCT020006496">
    <property type="protein sequence ID" value="CAL1168096.1"/>
    <property type="molecule type" value="Genomic_DNA"/>
</dbReference>
<dbReference type="OrthoDB" id="429373at2759"/>
<dbReference type="Gene3D" id="1.25.10.10">
    <property type="entry name" value="Leucine-rich Repeat Variant"/>
    <property type="match status" value="4"/>
</dbReference>
<reference evidence="2" key="1">
    <citation type="submission" date="2022-10" db="EMBL/GenBank/DDBJ databases">
        <authorList>
            <person name="Chen Y."/>
            <person name="Dougan E. K."/>
            <person name="Chan C."/>
            <person name="Rhodes N."/>
            <person name="Thang M."/>
        </authorList>
    </citation>
    <scope>NUCLEOTIDE SEQUENCE</scope>
</reference>
<evidence type="ECO:0000313" key="3">
    <source>
        <dbReference type="EMBL" id="CAL4802033.1"/>
    </source>
</evidence>
<evidence type="ECO:0000256" key="1">
    <source>
        <dbReference type="ARBA" id="ARBA00022737"/>
    </source>
</evidence>
<dbReference type="InterPro" id="IPR011989">
    <property type="entry name" value="ARM-like"/>
</dbReference>
<dbReference type="EMBL" id="CAMXCT030006496">
    <property type="protein sequence ID" value="CAL4802033.1"/>
    <property type="molecule type" value="Genomic_DNA"/>
</dbReference>
<keyword evidence="1" id="KW-0677">Repeat</keyword>
<dbReference type="Proteomes" id="UP001152797">
    <property type="component" value="Unassembled WGS sequence"/>
</dbReference>
<accession>A0A9P1DR41</accession>
<dbReference type="InterPro" id="IPR000357">
    <property type="entry name" value="HEAT"/>
</dbReference>
<dbReference type="PANTHER" id="PTHR12697">
    <property type="entry name" value="PBS LYASE HEAT-LIKE PROTEIN"/>
    <property type="match status" value="1"/>
</dbReference>
<sequence length="545" mass="57280">MATLAIHNHETPLDLVARNLKSDRASQRCGALRDIGRMGHRISRRDMDQTVVPMLGDSDSAVQEHALLALSQMGEKSQAFAQMVAAKLEQSRAKQVKRAAMLALGSMGPAAVTHAGSVQALLRERDLDLVVDACTALGKMQATQAADEVAATLTSPDTDVVFAACMSLSEMDSHQQEIGNLLKHSNARIKSAAVNALKGMSGSERYSSDVVSLLGDKDSYVRLGAADFTCRLGAKAADMVVPIGKFLSDSDPGVVAAAAAALGGIGEAAASQIPALEQALRNPGEDSSTLPLTVAGISPKLASLLRKPACAAANALSNMGTAGATSAPRLVECLNSKDWEVRVAGLHALSKMASASARYEYHVVDLLRDEIPPVAAAACLAAGEIAATGAANSSTARAVAELLEHPHPTVRARAVQSLSKMGDEAHAHIETFVSLFGDRAWNVQAEAIRAVAKCGELGQMFAPDVCRMTYQGLTPEVQVAACEALARMGTRGASFREEVQQLENEQVEQVVKDAARKALGFFERAASSALTDKVPALTEEPLEEE</sequence>
<dbReference type="PANTHER" id="PTHR12697:SF5">
    <property type="entry name" value="DEOXYHYPUSINE HYDROXYLASE"/>
    <property type="match status" value="1"/>
</dbReference>
<evidence type="ECO:0000313" key="4">
    <source>
        <dbReference type="Proteomes" id="UP001152797"/>
    </source>
</evidence>
<name>A0A9P1DR41_9DINO</name>
<dbReference type="AlphaFoldDB" id="A0A9P1DR41"/>
<organism evidence="2">
    <name type="scientific">Cladocopium goreaui</name>
    <dbReference type="NCBI Taxonomy" id="2562237"/>
    <lineage>
        <taxon>Eukaryota</taxon>
        <taxon>Sar</taxon>
        <taxon>Alveolata</taxon>
        <taxon>Dinophyceae</taxon>
        <taxon>Suessiales</taxon>
        <taxon>Symbiodiniaceae</taxon>
        <taxon>Cladocopium</taxon>
    </lineage>
</organism>